<evidence type="ECO:0000256" key="3">
    <source>
        <dbReference type="ARBA" id="ARBA00022840"/>
    </source>
</evidence>
<dbReference type="GO" id="GO:0005524">
    <property type="term" value="F:ATP binding"/>
    <property type="evidence" value="ECO:0007669"/>
    <property type="project" value="UniProtKB-KW"/>
</dbReference>
<dbReference type="PANTHER" id="PTHR42939">
    <property type="entry name" value="ABC TRANSPORTER ATP-BINDING PROTEIN ALBC-RELATED"/>
    <property type="match status" value="1"/>
</dbReference>
<organism evidence="5">
    <name type="scientific">bioreactor metagenome</name>
    <dbReference type="NCBI Taxonomy" id="1076179"/>
    <lineage>
        <taxon>unclassified sequences</taxon>
        <taxon>metagenomes</taxon>
        <taxon>ecological metagenomes</taxon>
    </lineage>
</organism>
<keyword evidence="1" id="KW-0813">Transport</keyword>
<gene>
    <name evidence="5" type="primary">ecsA_19</name>
    <name evidence="5" type="ORF">SDC9_182846</name>
</gene>
<accession>A0A645H8Q2</accession>
<reference evidence="5" key="1">
    <citation type="submission" date="2019-08" db="EMBL/GenBank/DDBJ databases">
        <authorList>
            <person name="Kucharzyk K."/>
            <person name="Murdoch R.W."/>
            <person name="Higgins S."/>
            <person name="Loffler F."/>
        </authorList>
    </citation>
    <scope>NUCLEOTIDE SEQUENCE</scope>
</reference>
<keyword evidence="3 5" id="KW-0067">ATP-binding</keyword>
<dbReference type="GO" id="GO:0016887">
    <property type="term" value="F:ATP hydrolysis activity"/>
    <property type="evidence" value="ECO:0007669"/>
    <property type="project" value="InterPro"/>
</dbReference>
<dbReference type="Pfam" id="PF00005">
    <property type="entry name" value="ABC_tran"/>
    <property type="match status" value="1"/>
</dbReference>
<protein>
    <submittedName>
        <fullName evidence="5">ABC-type transporter ATP-binding protein EcsA</fullName>
    </submittedName>
</protein>
<proteinExistence type="predicted"/>
<comment type="caution">
    <text evidence="5">The sequence shown here is derived from an EMBL/GenBank/DDBJ whole genome shotgun (WGS) entry which is preliminary data.</text>
</comment>
<evidence type="ECO:0000259" key="4">
    <source>
        <dbReference type="Pfam" id="PF00005"/>
    </source>
</evidence>
<dbReference type="InterPro" id="IPR003439">
    <property type="entry name" value="ABC_transporter-like_ATP-bd"/>
</dbReference>
<dbReference type="InterPro" id="IPR027417">
    <property type="entry name" value="P-loop_NTPase"/>
</dbReference>
<dbReference type="AlphaFoldDB" id="A0A645H8Q2"/>
<sequence>MLTVREHLEFIARAYELTGWEAWGDELLHRFELDDKQNKLGKELSKGMQQKVSICCALLTRPRAVIFDEPLIGLDPHAIRELKNLIVQMKEEGCAMIISTHMIESVEDDWDTTCIMTGGSIARTCRRDELFGEGLSELFFSITEKDGGQNE</sequence>
<evidence type="ECO:0000256" key="1">
    <source>
        <dbReference type="ARBA" id="ARBA00022448"/>
    </source>
</evidence>
<dbReference type="EMBL" id="VSSQ01088874">
    <property type="protein sequence ID" value="MPN35348.1"/>
    <property type="molecule type" value="Genomic_DNA"/>
</dbReference>
<feature type="domain" description="ABC transporter" evidence="4">
    <location>
        <begin position="19"/>
        <end position="71"/>
    </location>
</feature>
<name>A0A645H8Q2_9ZZZZ</name>
<dbReference type="PANTHER" id="PTHR42939:SF1">
    <property type="entry name" value="ABC TRANSPORTER ATP-BINDING PROTEIN ALBC-RELATED"/>
    <property type="match status" value="1"/>
</dbReference>
<evidence type="ECO:0000256" key="2">
    <source>
        <dbReference type="ARBA" id="ARBA00022741"/>
    </source>
</evidence>
<dbReference type="SUPFAM" id="SSF52540">
    <property type="entry name" value="P-loop containing nucleoside triphosphate hydrolases"/>
    <property type="match status" value="1"/>
</dbReference>
<evidence type="ECO:0000313" key="5">
    <source>
        <dbReference type="EMBL" id="MPN35348.1"/>
    </source>
</evidence>
<dbReference type="InterPro" id="IPR051782">
    <property type="entry name" value="ABC_Transporter_VariousFunc"/>
</dbReference>
<keyword evidence="2" id="KW-0547">Nucleotide-binding</keyword>
<dbReference type="Gene3D" id="3.40.50.300">
    <property type="entry name" value="P-loop containing nucleotide triphosphate hydrolases"/>
    <property type="match status" value="1"/>
</dbReference>